<protein>
    <submittedName>
        <fullName evidence="1">Uncharacterized protein</fullName>
    </submittedName>
</protein>
<reference evidence="1" key="1">
    <citation type="submission" date="2022-07" db="EMBL/GenBank/DDBJ databases">
        <title>Complete genome of Mycoplasma equigenitalium type strain T37.</title>
        <authorList>
            <person name="Spergser J."/>
        </authorList>
    </citation>
    <scope>NUCLEOTIDE SEQUENCE</scope>
    <source>
        <strain evidence="1">T37</strain>
    </source>
</reference>
<dbReference type="RefSeq" id="WP_129722702.1">
    <property type="nucleotide sequence ID" value="NZ_CP101808.1"/>
</dbReference>
<dbReference type="InterPro" id="IPR038087">
    <property type="entry name" value="RNAP_delta_N_dom_sf"/>
</dbReference>
<dbReference type="Proteomes" id="UP001059576">
    <property type="component" value="Chromosome"/>
</dbReference>
<dbReference type="Gene3D" id="1.10.10.1250">
    <property type="entry name" value="RNA polymerase, subunit delta, N-terminal domain"/>
    <property type="match status" value="1"/>
</dbReference>
<proteinExistence type="predicted"/>
<gene>
    <name evidence="1" type="ORF">NPA09_03575</name>
</gene>
<evidence type="ECO:0000313" key="2">
    <source>
        <dbReference type="Proteomes" id="UP001059576"/>
    </source>
</evidence>
<dbReference type="EMBL" id="CP101808">
    <property type="protein sequence ID" value="UUD36953.1"/>
    <property type="molecule type" value="Genomic_DNA"/>
</dbReference>
<organism evidence="1 2">
    <name type="scientific">Mycoplasmopsis equigenitalium</name>
    <dbReference type="NCBI Taxonomy" id="114883"/>
    <lineage>
        <taxon>Bacteria</taxon>
        <taxon>Bacillati</taxon>
        <taxon>Mycoplasmatota</taxon>
        <taxon>Mycoplasmoidales</taxon>
        <taxon>Metamycoplasmataceae</taxon>
        <taxon>Mycoplasmopsis</taxon>
    </lineage>
</organism>
<evidence type="ECO:0000313" key="1">
    <source>
        <dbReference type="EMBL" id="UUD36953.1"/>
    </source>
</evidence>
<accession>A0ABY5J5J0</accession>
<sequence length="86" mass="10293">MKTMVDIALEHLNAHGEDKFENIFVSIKNEFLERWQHESEKNNTPIEETLTKKMGELYKLLTVDAKFTYLGDNRWDVAYRENETRK</sequence>
<name>A0ABY5J5J0_9BACT</name>
<keyword evidence="2" id="KW-1185">Reference proteome</keyword>